<evidence type="ECO:0000313" key="1">
    <source>
        <dbReference type="EMBL" id="PDZ95433.1"/>
    </source>
</evidence>
<gene>
    <name evidence="1" type="ORF">CON36_28185</name>
</gene>
<dbReference type="AlphaFoldDB" id="A0A9X6XW69"/>
<reference evidence="1 2" key="1">
    <citation type="submission" date="2017-09" db="EMBL/GenBank/DDBJ databases">
        <title>Large-scale bioinformatics analysis of Bacillus genomes uncovers conserved roles of natural products in bacterial physiology.</title>
        <authorList>
            <consortium name="Agbiome Team Llc"/>
            <person name="Bleich R.M."/>
            <person name="Grubbs K.J."/>
            <person name="Santa Maria K.C."/>
            <person name="Allen S.E."/>
            <person name="Farag S."/>
            <person name="Shank E.A."/>
            <person name="Bowers A."/>
        </authorList>
    </citation>
    <scope>NUCLEOTIDE SEQUENCE [LARGE SCALE GENOMIC DNA]</scope>
    <source>
        <strain evidence="1 2">AFS092789</strain>
    </source>
</reference>
<dbReference type="Pfam" id="PF13497">
    <property type="entry name" value="DUF4121"/>
    <property type="match status" value="1"/>
</dbReference>
<sequence length="287" mass="32685">MNKYTIESLKEINPSYDYHHGIKQIDVDKANELVKAIENSRNDKSPQIGDIVEFTDKHGEYYANAHIEKLQEAGLYICESPSSSYVSVNESNDSIYTSTGGGKWATIPANLTCVGKKERKFVVVGHDGIICGNGSFTIIAEVNVWEYQESNLTYTTKTHDKLHVSIREDVDLAHYKYVITKDGLSHTAFKTDAEYQAWLKTYHGVEKDGAWTNTKIVWTYKQKSETVSLREYLNIEDAVIDSELRQGTIQECKRIYEGTSVTTFLPVFKDAIELVGEKRYKKSYETM</sequence>
<dbReference type="EMBL" id="NVMX01000056">
    <property type="protein sequence ID" value="PDZ95433.1"/>
    <property type="molecule type" value="Genomic_DNA"/>
</dbReference>
<accession>A0A9X6XW69</accession>
<evidence type="ECO:0000313" key="2">
    <source>
        <dbReference type="Proteomes" id="UP000219922"/>
    </source>
</evidence>
<proteinExistence type="predicted"/>
<dbReference type="RefSeq" id="WP_098006084.1">
    <property type="nucleotide sequence ID" value="NZ_NVMX01000056.1"/>
</dbReference>
<comment type="caution">
    <text evidence="1">The sequence shown here is derived from an EMBL/GenBank/DDBJ whole genome shotgun (WGS) entry which is preliminary data.</text>
</comment>
<dbReference type="InterPro" id="IPR025189">
    <property type="entry name" value="DUF4121"/>
</dbReference>
<protein>
    <submittedName>
        <fullName evidence="1">Uncharacterized protein</fullName>
    </submittedName>
</protein>
<organism evidence="1 2">
    <name type="scientific">Bacillus cereus</name>
    <dbReference type="NCBI Taxonomy" id="1396"/>
    <lineage>
        <taxon>Bacteria</taxon>
        <taxon>Bacillati</taxon>
        <taxon>Bacillota</taxon>
        <taxon>Bacilli</taxon>
        <taxon>Bacillales</taxon>
        <taxon>Bacillaceae</taxon>
        <taxon>Bacillus</taxon>
        <taxon>Bacillus cereus group</taxon>
    </lineage>
</organism>
<name>A0A9X6XW69_BACCE</name>
<dbReference type="Proteomes" id="UP000219922">
    <property type="component" value="Unassembled WGS sequence"/>
</dbReference>